<dbReference type="Proteomes" id="UP000190042">
    <property type="component" value="Unassembled WGS sequence"/>
</dbReference>
<dbReference type="EMBL" id="FUYJ01000009">
    <property type="protein sequence ID" value="SKB05512.1"/>
    <property type="molecule type" value="Genomic_DNA"/>
</dbReference>
<comment type="similarity">
    <text evidence="1 4">Belongs to the 4-oxalocrotonate tautomerase family.</text>
</comment>
<keyword evidence="2 4" id="KW-0413">Isomerase</keyword>
<dbReference type="InterPro" id="IPR018191">
    <property type="entry name" value="4-OT"/>
</dbReference>
<dbReference type="PANTHER" id="PTHR35530">
    <property type="entry name" value="TAUTOMERASE-RELATED"/>
    <property type="match status" value="1"/>
</dbReference>
<evidence type="ECO:0000256" key="3">
    <source>
        <dbReference type="PIRSR" id="PIRSR618191-1"/>
    </source>
</evidence>
<dbReference type="InterPro" id="IPR014347">
    <property type="entry name" value="Tautomerase/MIF_sf"/>
</dbReference>
<evidence type="ECO:0000313" key="6">
    <source>
        <dbReference type="EMBL" id="SKB05512.1"/>
    </source>
</evidence>
<dbReference type="Gene3D" id="3.30.429.10">
    <property type="entry name" value="Macrophage Migration Inhibitory Factor"/>
    <property type="match status" value="1"/>
</dbReference>
<gene>
    <name evidence="6" type="ORF">SAMN04244570_3673</name>
</gene>
<feature type="domain" description="4-oxalocrotonate tautomerase-like" evidence="5">
    <location>
        <begin position="13"/>
        <end position="69"/>
    </location>
</feature>
<dbReference type="AlphaFoldDB" id="A0A1T4YUT1"/>
<dbReference type="InterPro" id="IPR004370">
    <property type="entry name" value="4-OT-like_dom"/>
</dbReference>
<dbReference type="NCBIfam" id="TIGR00013">
    <property type="entry name" value="taut"/>
    <property type="match status" value="1"/>
</dbReference>
<dbReference type="PANTHER" id="PTHR35530:SF1">
    <property type="entry name" value="2-HYDROXYMUCONATE TAUTOMERASE"/>
    <property type="match status" value="1"/>
</dbReference>
<sequence length="78" mass="8723">MVCKNTKTRCNMPIIQVQVLEGRSDEQIKGLIEDITGAAVDNLEVRPEQVRVIVTEVADTKWGAGGLTMKEIKQKREL</sequence>
<evidence type="ECO:0000313" key="7">
    <source>
        <dbReference type="Proteomes" id="UP000190042"/>
    </source>
</evidence>
<dbReference type="SUPFAM" id="SSF55331">
    <property type="entry name" value="Tautomerase/MIF"/>
    <property type="match status" value="1"/>
</dbReference>
<evidence type="ECO:0000259" key="5">
    <source>
        <dbReference type="Pfam" id="PF01361"/>
    </source>
</evidence>
<protein>
    <recommendedName>
        <fullName evidence="4">Tautomerase</fullName>
        <ecNumber evidence="4">5.3.2.-</ecNumber>
    </recommendedName>
</protein>
<organism evidence="6 7">
    <name type="scientific">Sporosarcina newyorkensis</name>
    <dbReference type="NCBI Taxonomy" id="759851"/>
    <lineage>
        <taxon>Bacteria</taxon>
        <taxon>Bacillati</taxon>
        <taxon>Bacillota</taxon>
        <taxon>Bacilli</taxon>
        <taxon>Bacillales</taxon>
        <taxon>Caryophanaceae</taxon>
        <taxon>Sporosarcina</taxon>
    </lineage>
</organism>
<accession>A0A1T4YUT1</accession>
<dbReference type="GO" id="GO:0016853">
    <property type="term" value="F:isomerase activity"/>
    <property type="evidence" value="ECO:0007669"/>
    <property type="project" value="UniProtKB-UniRule"/>
</dbReference>
<dbReference type="RefSeq" id="WP_425441360.1">
    <property type="nucleotide sequence ID" value="NZ_FUYJ01000009.1"/>
</dbReference>
<feature type="active site" description="Proton acceptor; via imino nitrogen" evidence="3">
    <location>
        <position position="13"/>
    </location>
</feature>
<dbReference type="Pfam" id="PF01361">
    <property type="entry name" value="Tautomerase"/>
    <property type="match status" value="1"/>
</dbReference>
<keyword evidence="7" id="KW-1185">Reference proteome</keyword>
<evidence type="ECO:0000256" key="4">
    <source>
        <dbReference type="RuleBase" id="RU362032"/>
    </source>
</evidence>
<dbReference type="EC" id="5.3.2.-" evidence="4"/>
<reference evidence="7" key="1">
    <citation type="submission" date="2017-02" db="EMBL/GenBank/DDBJ databases">
        <authorList>
            <person name="Varghese N."/>
            <person name="Submissions S."/>
        </authorList>
    </citation>
    <scope>NUCLEOTIDE SEQUENCE [LARGE SCALE GENOMIC DNA]</scope>
    <source>
        <strain evidence="7">DSM 23966</strain>
    </source>
</reference>
<evidence type="ECO:0000256" key="1">
    <source>
        <dbReference type="ARBA" id="ARBA00006723"/>
    </source>
</evidence>
<name>A0A1T4YUT1_9BACL</name>
<proteinExistence type="inferred from homology"/>
<evidence type="ECO:0000256" key="2">
    <source>
        <dbReference type="ARBA" id="ARBA00023235"/>
    </source>
</evidence>